<dbReference type="EMBL" id="LVYI01000003">
    <property type="protein sequence ID" value="OAP62333.1"/>
    <property type="molecule type" value="Genomic_DNA"/>
</dbReference>
<keyword evidence="9" id="KW-1185">Reference proteome</keyword>
<dbReference type="CDD" id="cd12148">
    <property type="entry name" value="fungal_TF_MHR"/>
    <property type="match status" value="1"/>
</dbReference>
<comment type="caution">
    <text evidence="8">The sequence shown here is derived from an EMBL/GenBank/DDBJ whole genome shotgun (WGS) entry which is preliminary data.</text>
</comment>
<dbReference type="GO" id="GO:0008270">
    <property type="term" value="F:zinc ion binding"/>
    <property type="evidence" value="ECO:0007669"/>
    <property type="project" value="InterPro"/>
</dbReference>
<keyword evidence="2" id="KW-0479">Metal-binding</keyword>
<reference evidence="8 9" key="1">
    <citation type="submission" date="2016-04" db="EMBL/GenBank/DDBJ databases">
        <title>Draft genome of Fonsecaea erecta CBS 125763.</title>
        <authorList>
            <person name="Weiss V.A."/>
            <person name="Vicente V.A."/>
            <person name="Raittz R.T."/>
            <person name="Moreno L.F."/>
            <person name="De Souza E.M."/>
            <person name="Pedrosa F.O."/>
            <person name="Steffens M.B."/>
            <person name="Faoro H."/>
            <person name="Tadra-Sfeir M.Z."/>
            <person name="Najafzadeh M.J."/>
            <person name="Felipe M.S."/>
            <person name="Teixeira M."/>
            <person name="Sun J."/>
            <person name="Xi L."/>
            <person name="Gomes R."/>
            <person name="De Azevedo C.M."/>
            <person name="Salgado C.G."/>
            <person name="Da Silva M.B."/>
            <person name="Nascimento M.F."/>
            <person name="Queiroz-Telles F."/>
            <person name="Attili D.S."/>
            <person name="Gorbushina A."/>
        </authorList>
    </citation>
    <scope>NUCLEOTIDE SEQUENCE [LARGE SCALE GENOMIC DNA]</scope>
    <source>
        <strain evidence="8 9">CBS 125763</strain>
    </source>
</reference>
<accession>A0A178ZT06</accession>
<dbReference type="InterPro" id="IPR007219">
    <property type="entry name" value="XnlR_reg_dom"/>
</dbReference>
<feature type="region of interest" description="Disordered" evidence="6">
    <location>
        <begin position="1"/>
        <end position="25"/>
    </location>
</feature>
<dbReference type="InterPro" id="IPR050815">
    <property type="entry name" value="TF_fung"/>
</dbReference>
<protein>
    <recommendedName>
        <fullName evidence="7">Xylanolytic transcriptional activator regulatory domain-containing protein</fullName>
    </recommendedName>
</protein>
<proteinExistence type="predicted"/>
<dbReference type="RefSeq" id="XP_018695700.1">
    <property type="nucleotide sequence ID" value="XM_018836050.1"/>
</dbReference>
<evidence type="ECO:0000256" key="5">
    <source>
        <dbReference type="ARBA" id="ARBA00023242"/>
    </source>
</evidence>
<dbReference type="OrthoDB" id="3862662at2759"/>
<dbReference type="GO" id="GO:0000981">
    <property type="term" value="F:DNA-binding transcription factor activity, RNA polymerase II-specific"/>
    <property type="evidence" value="ECO:0007669"/>
    <property type="project" value="InterPro"/>
</dbReference>
<dbReference type="Pfam" id="PF04082">
    <property type="entry name" value="Fungal_trans"/>
    <property type="match status" value="1"/>
</dbReference>
<dbReference type="GO" id="GO:0003677">
    <property type="term" value="F:DNA binding"/>
    <property type="evidence" value="ECO:0007669"/>
    <property type="project" value="InterPro"/>
</dbReference>
<keyword evidence="4" id="KW-0804">Transcription</keyword>
<dbReference type="PANTHER" id="PTHR47338">
    <property type="entry name" value="ZN(II)2CYS6 TRANSCRIPTION FACTOR (EUROFUNG)-RELATED"/>
    <property type="match status" value="1"/>
</dbReference>
<evidence type="ECO:0000259" key="7">
    <source>
        <dbReference type="SMART" id="SM00906"/>
    </source>
</evidence>
<dbReference type="Proteomes" id="UP000078343">
    <property type="component" value="Unassembled WGS sequence"/>
</dbReference>
<evidence type="ECO:0000313" key="9">
    <source>
        <dbReference type="Proteomes" id="UP000078343"/>
    </source>
</evidence>
<comment type="subcellular location">
    <subcellularLocation>
        <location evidence="1">Nucleus</location>
    </subcellularLocation>
</comment>
<dbReference type="GO" id="GO:0005634">
    <property type="term" value="C:nucleus"/>
    <property type="evidence" value="ECO:0007669"/>
    <property type="project" value="UniProtKB-SubCell"/>
</dbReference>
<feature type="compositionally biased region" description="Basic residues" evidence="6">
    <location>
        <begin position="339"/>
        <end position="348"/>
    </location>
</feature>
<dbReference type="GeneID" id="30008705"/>
<evidence type="ECO:0000313" key="8">
    <source>
        <dbReference type="EMBL" id="OAP62333.1"/>
    </source>
</evidence>
<evidence type="ECO:0000256" key="6">
    <source>
        <dbReference type="SAM" id="MobiDB-lite"/>
    </source>
</evidence>
<dbReference type="SMART" id="SM00906">
    <property type="entry name" value="Fungal_trans"/>
    <property type="match status" value="1"/>
</dbReference>
<dbReference type="AlphaFoldDB" id="A0A178ZT06"/>
<evidence type="ECO:0000256" key="3">
    <source>
        <dbReference type="ARBA" id="ARBA00023015"/>
    </source>
</evidence>
<feature type="compositionally biased region" description="Basic and acidic residues" evidence="6">
    <location>
        <begin position="605"/>
        <end position="614"/>
    </location>
</feature>
<organism evidence="8 9">
    <name type="scientific">Fonsecaea erecta</name>
    <dbReference type="NCBI Taxonomy" id="1367422"/>
    <lineage>
        <taxon>Eukaryota</taxon>
        <taxon>Fungi</taxon>
        <taxon>Dikarya</taxon>
        <taxon>Ascomycota</taxon>
        <taxon>Pezizomycotina</taxon>
        <taxon>Eurotiomycetes</taxon>
        <taxon>Chaetothyriomycetidae</taxon>
        <taxon>Chaetothyriales</taxon>
        <taxon>Herpotrichiellaceae</taxon>
        <taxon>Fonsecaea</taxon>
    </lineage>
</organism>
<keyword evidence="5" id="KW-0539">Nucleus</keyword>
<gene>
    <name evidence="8" type="ORF">AYL99_04536</name>
</gene>
<feature type="region of interest" description="Disordered" evidence="6">
    <location>
        <begin position="571"/>
        <end position="617"/>
    </location>
</feature>
<name>A0A178ZT06_9EURO</name>
<feature type="region of interest" description="Disordered" evidence="6">
    <location>
        <begin position="339"/>
        <end position="360"/>
    </location>
</feature>
<sequence>MRGGRIGGNQVKQRRTASTEATKNRPYGVTTLASSIAESHLLDEAVRQHSISIHHLISPSHEASSPRSQGIVPVADQLVKVTEDTLKSACSDLGVTLEFMKRTVGNFFRTFTSYGLFRESTFASKLSQIATPLQLKALLAAIFIFGGKGDVDGHSKALSRSHFGDLANDYIDKVLEECGDDQPPLCLLQAKILVTHWMIVKGVRGRAWRSLGLCIRIAFELGLDSVDSDVVPNSSPIDLNRWCEDEERRRAFWALYEIDTFATVIKQVPNVTNWTPNKVLLPADDDRWFQGKYQQSSFLHHDFIERPKSLQQTGTKSARAWFLVLISFLAEANSMARPTGKRNYHSPGKKVTASEVESDTATRSHNNRMAMLNSIHLYLLVVPPNLKFHGQILDFGAQMTDPNLTTSHLYWQTAIYNVAILAEVVKLLALRPFVFEKYVQRLRKMTTKGSDSLSTDNPVSLSGLSGQELHQCFHASDAMLNVMLNCSELHYQYLNPCIAHASWLAATVKLLQQELTDDESERRLIRSQFEILKVINTRFIQYWEMPSVLRQNLDQLAMRLKQFTARSSGVAEGESISADQVRDSSRSEAGQQRNNPGGAPMSHVNEPHGSENRSRYTASSDLDVVPGLNCGTLELPALSREGSQTNSLVVETHYLQQHEAPQGVLNTPPAEINLPWQPDSFSTGSNFNDPELLFYGHNHTLADSTVLTNESTLRLDTIPTSWSEFSAPGVSCAVTNNGIENVNGQADFAYDDIGGELSNYLDDIYSGPFSG</sequence>
<evidence type="ECO:0000256" key="4">
    <source>
        <dbReference type="ARBA" id="ARBA00023163"/>
    </source>
</evidence>
<keyword evidence="3" id="KW-0805">Transcription regulation</keyword>
<dbReference type="GO" id="GO:0006351">
    <property type="term" value="P:DNA-templated transcription"/>
    <property type="evidence" value="ECO:0007669"/>
    <property type="project" value="InterPro"/>
</dbReference>
<evidence type="ECO:0000256" key="1">
    <source>
        <dbReference type="ARBA" id="ARBA00004123"/>
    </source>
</evidence>
<feature type="domain" description="Xylanolytic transcriptional activator regulatory" evidence="7">
    <location>
        <begin position="207"/>
        <end position="288"/>
    </location>
</feature>
<evidence type="ECO:0000256" key="2">
    <source>
        <dbReference type="ARBA" id="ARBA00022723"/>
    </source>
</evidence>
<dbReference type="STRING" id="1367422.A0A178ZT06"/>
<dbReference type="PANTHER" id="PTHR47338:SF10">
    <property type="entry name" value="TRANSCRIPTION FACTOR DOMAIN-CONTAINING PROTEIN-RELATED"/>
    <property type="match status" value="1"/>
</dbReference>